<name>A0A3P7PCI6_DIBLA</name>
<evidence type="ECO:0000313" key="3">
    <source>
        <dbReference type="Proteomes" id="UP000281553"/>
    </source>
</evidence>
<evidence type="ECO:0000313" key="2">
    <source>
        <dbReference type="EMBL" id="VDN40601.1"/>
    </source>
</evidence>
<feature type="region of interest" description="Disordered" evidence="1">
    <location>
        <begin position="1"/>
        <end position="25"/>
    </location>
</feature>
<protein>
    <submittedName>
        <fullName evidence="2">Uncharacterized protein</fullName>
    </submittedName>
</protein>
<sequence length="100" mass="11103">MGKATSAAQEARDSLQEERGKVTTLQAELTRSREAQLRHLQQQQQQPSEAAGVSPLALEMATIGAACRSERHEKIIAQQRIALSELRQRLQKTLGRGELK</sequence>
<proteinExistence type="predicted"/>
<feature type="compositionally biased region" description="Basic and acidic residues" evidence="1">
    <location>
        <begin position="10"/>
        <end position="21"/>
    </location>
</feature>
<dbReference type="EMBL" id="UYRU01099120">
    <property type="protein sequence ID" value="VDN40601.1"/>
    <property type="molecule type" value="Genomic_DNA"/>
</dbReference>
<organism evidence="2 3">
    <name type="scientific">Dibothriocephalus latus</name>
    <name type="common">Fish tapeworm</name>
    <name type="synonym">Diphyllobothrium latum</name>
    <dbReference type="NCBI Taxonomy" id="60516"/>
    <lineage>
        <taxon>Eukaryota</taxon>
        <taxon>Metazoa</taxon>
        <taxon>Spiralia</taxon>
        <taxon>Lophotrochozoa</taxon>
        <taxon>Platyhelminthes</taxon>
        <taxon>Cestoda</taxon>
        <taxon>Eucestoda</taxon>
        <taxon>Diphyllobothriidea</taxon>
        <taxon>Diphyllobothriidae</taxon>
        <taxon>Dibothriocephalus</taxon>
    </lineage>
</organism>
<gene>
    <name evidence="2" type="ORF">DILT_LOCUS18297</name>
</gene>
<evidence type="ECO:0000256" key="1">
    <source>
        <dbReference type="SAM" id="MobiDB-lite"/>
    </source>
</evidence>
<accession>A0A3P7PCI6</accession>
<dbReference type="AlphaFoldDB" id="A0A3P7PCI6"/>
<feature type="non-terminal residue" evidence="2">
    <location>
        <position position="100"/>
    </location>
</feature>
<reference evidence="2 3" key="1">
    <citation type="submission" date="2018-11" db="EMBL/GenBank/DDBJ databases">
        <authorList>
            <consortium name="Pathogen Informatics"/>
        </authorList>
    </citation>
    <scope>NUCLEOTIDE SEQUENCE [LARGE SCALE GENOMIC DNA]</scope>
</reference>
<dbReference type="Proteomes" id="UP000281553">
    <property type="component" value="Unassembled WGS sequence"/>
</dbReference>
<dbReference type="OrthoDB" id="687730at2759"/>
<keyword evidence="3" id="KW-1185">Reference proteome</keyword>